<dbReference type="Gene3D" id="3.10.450.50">
    <property type="match status" value="1"/>
</dbReference>
<dbReference type="InterPro" id="IPR037401">
    <property type="entry name" value="SnoaL-like"/>
</dbReference>
<feature type="domain" description="SnoaL-like" evidence="2">
    <location>
        <begin position="44"/>
        <end position="163"/>
    </location>
</feature>
<keyword evidence="1" id="KW-0732">Signal</keyword>
<gene>
    <name evidence="3" type="ORF">OAUR00152_LOCUS28441</name>
</gene>
<organism evidence="3">
    <name type="scientific">Odontella aurita</name>
    <dbReference type="NCBI Taxonomy" id="265563"/>
    <lineage>
        <taxon>Eukaryota</taxon>
        <taxon>Sar</taxon>
        <taxon>Stramenopiles</taxon>
        <taxon>Ochrophyta</taxon>
        <taxon>Bacillariophyta</taxon>
        <taxon>Mediophyceae</taxon>
        <taxon>Biddulphiophycidae</taxon>
        <taxon>Eupodiscales</taxon>
        <taxon>Odontellaceae</taxon>
        <taxon>Odontella</taxon>
    </lineage>
</organism>
<feature type="signal peptide" evidence="1">
    <location>
        <begin position="1"/>
        <end position="19"/>
    </location>
</feature>
<feature type="chain" id="PRO_5031495916" description="SnoaL-like domain-containing protein" evidence="1">
    <location>
        <begin position="20"/>
        <end position="177"/>
    </location>
</feature>
<dbReference type="AlphaFoldDB" id="A0A7S4JJF8"/>
<sequence>MIRLLLAAAWLFAAARSLATSSPSFVQKALLKSGRGKSLREEVVGRYFDGVNKKDAEQIASCFGSDGARIRDVCGPSGVEREASRDQLADRCMEFLAAHPDARVDFHYGPTCGGGRGDRWVFAHWYETGTWSGESCGIDPEGTPLAVEGQTRFEVSDDLKIIRMVVTRTFSDWEKKL</sequence>
<name>A0A7S4JJF8_9STRA</name>
<dbReference type="Pfam" id="PF12680">
    <property type="entry name" value="SnoaL_2"/>
    <property type="match status" value="1"/>
</dbReference>
<evidence type="ECO:0000256" key="1">
    <source>
        <dbReference type="SAM" id="SignalP"/>
    </source>
</evidence>
<protein>
    <recommendedName>
        <fullName evidence="2">SnoaL-like domain-containing protein</fullName>
    </recommendedName>
</protein>
<dbReference type="InterPro" id="IPR032710">
    <property type="entry name" value="NTF2-like_dom_sf"/>
</dbReference>
<evidence type="ECO:0000259" key="2">
    <source>
        <dbReference type="Pfam" id="PF12680"/>
    </source>
</evidence>
<dbReference type="EMBL" id="HBKQ01041233">
    <property type="protein sequence ID" value="CAE2264888.1"/>
    <property type="molecule type" value="Transcribed_RNA"/>
</dbReference>
<dbReference type="SUPFAM" id="SSF54427">
    <property type="entry name" value="NTF2-like"/>
    <property type="match status" value="1"/>
</dbReference>
<reference evidence="3" key="1">
    <citation type="submission" date="2021-01" db="EMBL/GenBank/DDBJ databases">
        <authorList>
            <person name="Corre E."/>
            <person name="Pelletier E."/>
            <person name="Niang G."/>
            <person name="Scheremetjew M."/>
            <person name="Finn R."/>
            <person name="Kale V."/>
            <person name="Holt S."/>
            <person name="Cochrane G."/>
            <person name="Meng A."/>
            <person name="Brown T."/>
            <person name="Cohen L."/>
        </authorList>
    </citation>
    <scope>NUCLEOTIDE SEQUENCE</scope>
    <source>
        <strain evidence="3">Isolate 1302-5</strain>
    </source>
</reference>
<evidence type="ECO:0000313" key="3">
    <source>
        <dbReference type="EMBL" id="CAE2264888.1"/>
    </source>
</evidence>
<proteinExistence type="predicted"/>
<accession>A0A7S4JJF8</accession>